<evidence type="ECO:0000256" key="2">
    <source>
        <dbReference type="SAM" id="MobiDB-lite"/>
    </source>
</evidence>
<dbReference type="PANTHER" id="PTHR31150:SF32">
    <property type="entry name" value="RING_U-BOX SUPERFAMILY PROTEIN"/>
    <property type="match status" value="1"/>
</dbReference>
<keyword evidence="1" id="KW-0862">Zinc</keyword>
<keyword evidence="1" id="KW-0863">Zinc-finger</keyword>
<dbReference type="STRING" id="1088818.A0A2I0AMD1"/>
<dbReference type="AlphaFoldDB" id="A0A2I0AMD1"/>
<dbReference type="SUPFAM" id="SSF57850">
    <property type="entry name" value="RING/U-box"/>
    <property type="match status" value="1"/>
</dbReference>
<organism evidence="4 5">
    <name type="scientific">Apostasia shenzhenica</name>
    <dbReference type="NCBI Taxonomy" id="1088818"/>
    <lineage>
        <taxon>Eukaryota</taxon>
        <taxon>Viridiplantae</taxon>
        <taxon>Streptophyta</taxon>
        <taxon>Embryophyta</taxon>
        <taxon>Tracheophyta</taxon>
        <taxon>Spermatophyta</taxon>
        <taxon>Magnoliopsida</taxon>
        <taxon>Liliopsida</taxon>
        <taxon>Asparagales</taxon>
        <taxon>Orchidaceae</taxon>
        <taxon>Apostasioideae</taxon>
        <taxon>Apostasia</taxon>
    </lineage>
</organism>
<dbReference type="PANTHER" id="PTHR31150">
    <property type="entry name" value="EXPRESSED PROTEIN"/>
    <property type="match status" value="1"/>
</dbReference>
<evidence type="ECO:0000313" key="4">
    <source>
        <dbReference type="EMBL" id="PKA56712.1"/>
    </source>
</evidence>
<dbReference type="CDD" id="cd16448">
    <property type="entry name" value="RING-H2"/>
    <property type="match status" value="1"/>
</dbReference>
<sequence length="381" mass="42097">MGANCFAAKDRPLHNKSGHEVSTYRNASRFCYWSSQQAMRGHIEDPREIPVQVSYNSNRNAISEVKAEVDIEGNGFPNEDPSMISQSSKWIKFIGNSRRVKSISLDQPAGNESSPEERGSLKLSVLPSISEKKPLTSIPSASPSTYYKDGPSSSTSEIIHSSEPSSRKPLNKNCPLDRRNSILLSHDYMSFNSQNAISFNSKILESSRNLVTCPSPDLHSCGICSKLLNEKSSRSSFATLPNEISVVAVLVCGHVYHAECLESSTPETKKYDPPCPVCTQKPKLSGKSDLKGRNMVSQIAVADINADGDSSLSSNYNDRTAKDPIMRASSNRMSFIVPFLKRHFSIGSQRVRLVSENEKKGNAFWEKYSKNKIGGFDSTRE</sequence>
<dbReference type="InterPro" id="IPR013083">
    <property type="entry name" value="Znf_RING/FYVE/PHD"/>
</dbReference>
<dbReference type="Proteomes" id="UP000236161">
    <property type="component" value="Unassembled WGS sequence"/>
</dbReference>
<feature type="compositionally biased region" description="Low complexity" evidence="2">
    <location>
        <begin position="151"/>
        <end position="164"/>
    </location>
</feature>
<dbReference type="OrthoDB" id="1938835at2759"/>
<dbReference type="GO" id="GO:0008270">
    <property type="term" value="F:zinc ion binding"/>
    <property type="evidence" value="ECO:0007669"/>
    <property type="project" value="UniProtKB-KW"/>
</dbReference>
<gene>
    <name evidence="4" type="ORF">AXF42_Ash012842</name>
</gene>
<dbReference type="PROSITE" id="PS50089">
    <property type="entry name" value="ZF_RING_2"/>
    <property type="match status" value="1"/>
</dbReference>
<evidence type="ECO:0000313" key="5">
    <source>
        <dbReference type="Proteomes" id="UP000236161"/>
    </source>
</evidence>
<dbReference type="EMBL" id="KZ451970">
    <property type="protein sequence ID" value="PKA56712.1"/>
    <property type="molecule type" value="Genomic_DNA"/>
</dbReference>
<dbReference type="SMART" id="SM00184">
    <property type="entry name" value="RING"/>
    <property type="match status" value="1"/>
</dbReference>
<keyword evidence="5" id="KW-1185">Reference proteome</keyword>
<feature type="domain" description="RING-type" evidence="3">
    <location>
        <begin position="221"/>
        <end position="279"/>
    </location>
</feature>
<dbReference type="InterPro" id="IPR001841">
    <property type="entry name" value="Znf_RING"/>
</dbReference>
<accession>A0A2I0AMD1</accession>
<keyword evidence="1" id="KW-0479">Metal-binding</keyword>
<feature type="region of interest" description="Disordered" evidence="2">
    <location>
        <begin position="133"/>
        <end position="174"/>
    </location>
</feature>
<evidence type="ECO:0000259" key="3">
    <source>
        <dbReference type="PROSITE" id="PS50089"/>
    </source>
</evidence>
<evidence type="ECO:0000256" key="1">
    <source>
        <dbReference type="PROSITE-ProRule" id="PRU00175"/>
    </source>
</evidence>
<protein>
    <recommendedName>
        <fullName evidence="3">RING-type domain-containing protein</fullName>
    </recommendedName>
</protein>
<name>A0A2I0AMD1_9ASPA</name>
<dbReference type="Gene3D" id="3.30.40.10">
    <property type="entry name" value="Zinc/RING finger domain, C3HC4 (zinc finger)"/>
    <property type="match status" value="1"/>
</dbReference>
<proteinExistence type="predicted"/>
<reference evidence="4 5" key="1">
    <citation type="journal article" date="2017" name="Nature">
        <title>The Apostasia genome and the evolution of orchids.</title>
        <authorList>
            <person name="Zhang G.Q."/>
            <person name="Liu K.W."/>
            <person name="Li Z."/>
            <person name="Lohaus R."/>
            <person name="Hsiao Y.Y."/>
            <person name="Niu S.C."/>
            <person name="Wang J.Y."/>
            <person name="Lin Y.C."/>
            <person name="Xu Q."/>
            <person name="Chen L.J."/>
            <person name="Yoshida K."/>
            <person name="Fujiwara S."/>
            <person name="Wang Z.W."/>
            <person name="Zhang Y.Q."/>
            <person name="Mitsuda N."/>
            <person name="Wang M."/>
            <person name="Liu G.H."/>
            <person name="Pecoraro L."/>
            <person name="Huang H.X."/>
            <person name="Xiao X.J."/>
            <person name="Lin M."/>
            <person name="Wu X.Y."/>
            <person name="Wu W.L."/>
            <person name="Chen Y.Y."/>
            <person name="Chang S.B."/>
            <person name="Sakamoto S."/>
            <person name="Ohme-Takagi M."/>
            <person name="Yagi M."/>
            <person name="Zeng S.J."/>
            <person name="Shen C.Y."/>
            <person name="Yeh C.M."/>
            <person name="Luo Y.B."/>
            <person name="Tsai W.C."/>
            <person name="Van de Peer Y."/>
            <person name="Liu Z.J."/>
        </authorList>
    </citation>
    <scope>NUCLEOTIDE SEQUENCE [LARGE SCALE GENOMIC DNA]</scope>
    <source>
        <strain evidence="5">cv. Shenzhen</strain>
        <tissue evidence="4">Stem</tissue>
    </source>
</reference>